<dbReference type="KEGG" id="mgau:MGALJ_31420"/>
<gene>
    <name evidence="2" type="ORF">MGALJ_31420</name>
</gene>
<dbReference type="Proteomes" id="UP000465785">
    <property type="component" value="Chromosome"/>
</dbReference>
<reference evidence="2 3" key="1">
    <citation type="journal article" date="2019" name="Emerg. Microbes Infect.">
        <title>Comprehensive subspecies identification of 175 nontuberculous mycobacteria species based on 7547 genomic profiles.</title>
        <authorList>
            <person name="Matsumoto Y."/>
            <person name="Kinjo T."/>
            <person name="Motooka D."/>
            <person name="Nabeya D."/>
            <person name="Jung N."/>
            <person name="Uechi K."/>
            <person name="Horii T."/>
            <person name="Iida T."/>
            <person name="Fujita J."/>
            <person name="Nakamura S."/>
        </authorList>
    </citation>
    <scope>NUCLEOTIDE SEQUENCE [LARGE SCALE GENOMIC DNA]</scope>
    <source>
        <strain evidence="2 3">JCM 6399</strain>
    </source>
</reference>
<protein>
    <submittedName>
        <fullName evidence="2">Uncharacterized protein</fullName>
    </submittedName>
</protein>
<feature type="transmembrane region" description="Helical" evidence="1">
    <location>
        <begin position="29"/>
        <end position="49"/>
    </location>
</feature>
<keyword evidence="3" id="KW-1185">Reference proteome</keyword>
<evidence type="ECO:0000256" key="1">
    <source>
        <dbReference type="SAM" id="Phobius"/>
    </source>
</evidence>
<keyword evidence="1" id="KW-1133">Transmembrane helix</keyword>
<evidence type="ECO:0000313" key="3">
    <source>
        <dbReference type="Proteomes" id="UP000465785"/>
    </source>
</evidence>
<proteinExistence type="predicted"/>
<dbReference type="AlphaFoldDB" id="A0A9W4FG71"/>
<feature type="transmembrane region" description="Helical" evidence="1">
    <location>
        <begin position="64"/>
        <end position="81"/>
    </location>
</feature>
<sequence>MTAITTRPVREARSDLAAGEAPEGSLLRFALRADATLCAGLGLLIAMAADPLSRLSGLSPTSEWIAGAALVGYGATLYLLAGLPDVRRVGTGVLAGNIAFAILVTVVLVGDWLPLSEFGVVATIAFTVVTLGFAYVQYLGVRRLA</sequence>
<organism evidence="2 3">
    <name type="scientific">Mycobacterium gallinarum</name>
    <dbReference type="NCBI Taxonomy" id="39689"/>
    <lineage>
        <taxon>Bacteria</taxon>
        <taxon>Bacillati</taxon>
        <taxon>Actinomycetota</taxon>
        <taxon>Actinomycetes</taxon>
        <taxon>Mycobacteriales</taxon>
        <taxon>Mycobacteriaceae</taxon>
        <taxon>Mycobacterium</taxon>
    </lineage>
</organism>
<feature type="transmembrane region" description="Helical" evidence="1">
    <location>
        <begin position="119"/>
        <end position="141"/>
    </location>
</feature>
<dbReference type="EMBL" id="AP022601">
    <property type="protein sequence ID" value="BBY93473.1"/>
    <property type="molecule type" value="Genomic_DNA"/>
</dbReference>
<evidence type="ECO:0000313" key="2">
    <source>
        <dbReference type="EMBL" id="BBY93473.1"/>
    </source>
</evidence>
<keyword evidence="1" id="KW-0812">Transmembrane</keyword>
<feature type="transmembrane region" description="Helical" evidence="1">
    <location>
        <begin position="93"/>
        <end position="113"/>
    </location>
</feature>
<dbReference type="RefSeq" id="WP_163730400.1">
    <property type="nucleotide sequence ID" value="NZ_AP022601.1"/>
</dbReference>
<accession>A0A9W4FG71</accession>
<name>A0A9W4FG71_9MYCO</name>
<keyword evidence="1" id="KW-0472">Membrane</keyword>